<feature type="region of interest" description="Disordered" evidence="2">
    <location>
        <begin position="1"/>
        <end position="46"/>
    </location>
</feature>
<dbReference type="PANTHER" id="PTHR42023">
    <property type="entry name" value="BHLH DOMAIN-CONTAINING PROTEIN"/>
    <property type="match status" value="1"/>
</dbReference>
<feature type="region of interest" description="Disordered" evidence="2">
    <location>
        <begin position="265"/>
        <end position="617"/>
    </location>
</feature>
<dbReference type="OrthoDB" id="4507572at2759"/>
<feature type="compositionally biased region" description="Polar residues" evidence="2">
    <location>
        <begin position="395"/>
        <end position="406"/>
    </location>
</feature>
<feature type="compositionally biased region" description="Polar residues" evidence="2">
    <location>
        <begin position="509"/>
        <end position="526"/>
    </location>
</feature>
<gene>
    <name evidence="3" type="ORF">VFPPC_00529</name>
</gene>
<accession>A0A179G5F9</accession>
<comment type="caution">
    <text evidence="3">The sequence shown here is derived from an EMBL/GenBank/DDBJ whole genome shotgun (WGS) entry which is preliminary data.</text>
</comment>
<feature type="region of interest" description="Disordered" evidence="2">
    <location>
        <begin position="209"/>
        <end position="233"/>
    </location>
</feature>
<feature type="coiled-coil region" evidence="1">
    <location>
        <begin position="656"/>
        <end position="683"/>
    </location>
</feature>
<dbReference type="EMBL" id="LSBJ02000001">
    <property type="protein sequence ID" value="OAQ72593.1"/>
    <property type="molecule type" value="Genomic_DNA"/>
</dbReference>
<evidence type="ECO:0000313" key="3">
    <source>
        <dbReference type="EMBL" id="OAQ72593.1"/>
    </source>
</evidence>
<dbReference type="KEGG" id="pchm:VFPPC_00529"/>
<feature type="compositionally biased region" description="Basic and acidic residues" evidence="2">
    <location>
        <begin position="586"/>
        <end position="597"/>
    </location>
</feature>
<feature type="compositionally biased region" description="Polar residues" evidence="2">
    <location>
        <begin position="553"/>
        <end position="573"/>
    </location>
</feature>
<evidence type="ECO:0000256" key="1">
    <source>
        <dbReference type="SAM" id="Coils"/>
    </source>
</evidence>
<feature type="region of interest" description="Disordered" evidence="2">
    <location>
        <begin position="97"/>
        <end position="130"/>
    </location>
</feature>
<keyword evidence="1" id="KW-0175">Coiled coil</keyword>
<sequence>MWDRLRTTSSPPAVTAPEEAIQGRHRGGGVHKHSPAQKRMRPVRPSKVHRLDLDSDTFLEPLNALGISGNNNGPNRYAIQGGKVVPRHHNIDILLPSQNSLGSLHPDIVPPRRSSRRKQRHRQSARLQINSAWRPASSVYDNSDDEAATKIPQYKLESSTSFGGLAADQISPPSSPEVAASKERFTAGDVSPIDDEFDHVHQALLRESRRDTENVAHQEQRTSIPKPNRHGHRSEAVAVTQPLEPRTASGRAWNEQVHTGRLVDYRDGDASRPTRRPVPPLGLNTPVGSPEDIHGSISPPADGQGMRLPVKTKPGPVESRPPWSGASGRSAIVEPVRDDFSVGPLTIPRRSSKRPGGKGRLSTTISGTETSGSGSAGKAMRKFLPLATKHKTRKSTSSPNQLSTEGQFRGAGESYPSPPSTEFPPTDTKSRETPPPKWHNQALASHPPDRLPSSINAIKRKPPPPSAQVSQASAYLTPNAKSSDDTGNLAAPVSPSPARTDDAWVQPPSRFSITTYATSNPGTPRQSAEENIPPLPNMPPVASVMDRGRPLDSSRTGPSSSEEPIPITMSSPYTAVEPPQGQHQRAVSDMKSADRRASTLSISKPLPPAPPELSTPNDRVSHLRAQINALTHRRINIEKSIKQMTLLMPEDNWTASQDVLRKREEEKQKVAGLKTELAEVMGEEHDLGLKLYRAYKRQDMDATYEPAEFWVRRVAG</sequence>
<dbReference type="GeneID" id="28844524"/>
<evidence type="ECO:0000313" key="4">
    <source>
        <dbReference type="Proteomes" id="UP000078397"/>
    </source>
</evidence>
<name>A0A179G5F9_METCM</name>
<dbReference type="PANTHER" id="PTHR42023:SF1">
    <property type="entry name" value="BHLH DOMAIN-CONTAINING PROTEIN"/>
    <property type="match status" value="1"/>
</dbReference>
<dbReference type="AlphaFoldDB" id="A0A179G5F9"/>
<feature type="compositionally biased region" description="Basic residues" evidence="2">
    <location>
        <begin position="113"/>
        <end position="124"/>
    </location>
</feature>
<protein>
    <submittedName>
        <fullName evidence="3">Uncharacterized protein</fullName>
    </submittedName>
</protein>
<reference evidence="3 4" key="1">
    <citation type="journal article" date="2016" name="PLoS Pathog.">
        <title>Biosynthesis of antibiotic leucinostatins in bio-control fungus Purpureocillium lilacinum and their inhibition on phytophthora revealed by genome mining.</title>
        <authorList>
            <person name="Wang G."/>
            <person name="Liu Z."/>
            <person name="Lin R."/>
            <person name="Li E."/>
            <person name="Mao Z."/>
            <person name="Ling J."/>
            <person name="Yang Y."/>
            <person name="Yin W.B."/>
            <person name="Xie B."/>
        </authorList>
    </citation>
    <scope>NUCLEOTIDE SEQUENCE [LARGE SCALE GENOMIC DNA]</scope>
    <source>
        <strain evidence="3">170</strain>
    </source>
</reference>
<proteinExistence type="predicted"/>
<dbReference type="RefSeq" id="XP_018148676.1">
    <property type="nucleotide sequence ID" value="XM_018280530.1"/>
</dbReference>
<feature type="compositionally biased region" description="Basic residues" evidence="2">
    <location>
        <begin position="23"/>
        <end position="46"/>
    </location>
</feature>
<feature type="compositionally biased region" description="Basic and acidic residues" evidence="2">
    <location>
        <begin position="209"/>
        <end position="220"/>
    </location>
</feature>
<keyword evidence="4" id="KW-1185">Reference proteome</keyword>
<dbReference type="Proteomes" id="UP000078397">
    <property type="component" value="Unassembled WGS sequence"/>
</dbReference>
<evidence type="ECO:0000256" key="2">
    <source>
        <dbReference type="SAM" id="MobiDB-lite"/>
    </source>
</evidence>
<feature type="compositionally biased region" description="Low complexity" evidence="2">
    <location>
        <begin position="360"/>
        <end position="377"/>
    </location>
</feature>
<organism evidence="3 4">
    <name type="scientific">Pochonia chlamydosporia 170</name>
    <dbReference type="NCBI Taxonomy" id="1380566"/>
    <lineage>
        <taxon>Eukaryota</taxon>
        <taxon>Fungi</taxon>
        <taxon>Dikarya</taxon>
        <taxon>Ascomycota</taxon>
        <taxon>Pezizomycotina</taxon>
        <taxon>Sordariomycetes</taxon>
        <taxon>Hypocreomycetidae</taxon>
        <taxon>Hypocreales</taxon>
        <taxon>Clavicipitaceae</taxon>
        <taxon>Pochonia</taxon>
    </lineage>
</organism>